<dbReference type="Gene3D" id="3.20.20.70">
    <property type="entry name" value="Aldolase class I"/>
    <property type="match status" value="1"/>
</dbReference>
<feature type="binding site" evidence="10">
    <location>
        <begin position="178"/>
        <end position="180"/>
    </location>
    <ligand>
        <name>substrate</name>
    </ligand>
</feature>
<evidence type="ECO:0000256" key="1">
    <source>
        <dbReference type="ARBA" id="ARBA00001782"/>
    </source>
</evidence>
<dbReference type="PROSITE" id="PS01086">
    <property type="entry name" value="RIBUL_P_3_EPIMER_2"/>
    <property type="match status" value="1"/>
</dbReference>
<dbReference type="RefSeq" id="WP_069962561.1">
    <property type="nucleotide sequence ID" value="NZ_CP016094.1"/>
</dbReference>
<feature type="binding site" evidence="10 14">
    <location>
        <begin position="145"/>
        <end position="148"/>
    </location>
    <ligand>
        <name>substrate</name>
    </ligand>
</feature>
<feature type="active site" description="Proton acceptor" evidence="10 12">
    <location>
        <position position="37"/>
    </location>
</feature>
<proteinExistence type="inferred from homology"/>
<evidence type="ECO:0000256" key="3">
    <source>
        <dbReference type="ARBA" id="ARBA00001941"/>
    </source>
</evidence>
<comment type="cofactor">
    <cofactor evidence="10 13">
        <name>a divalent metal cation</name>
        <dbReference type="ChEBI" id="CHEBI:60240"/>
    </cofactor>
    <text evidence="10 13">Binds 1 divalent metal cation per subunit.</text>
</comment>
<keyword evidence="13" id="KW-0464">Manganese</keyword>
<dbReference type="InterPro" id="IPR000056">
    <property type="entry name" value="Ribul_P_3_epim-like"/>
</dbReference>
<feature type="binding site" evidence="10 13">
    <location>
        <position position="35"/>
    </location>
    <ligand>
        <name>a divalent metal cation</name>
        <dbReference type="ChEBI" id="CHEBI:60240"/>
    </ligand>
</feature>
<comment type="similarity">
    <text evidence="6 10 11">Belongs to the ribulose-phosphate 3-epimerase family.</text>
</comment>
<feature type="binding site" evidence="14">
    <location>
        <begin position="200"/>
        <end position="201"/>
    </location>
    <ligand>
        <name>substrate</name>
    </ligand>
</feature>
<dbReference type="STRING" id="1838286.Verru16b_02487"/>
<dbReference type="CDD" id="cd00429">
    <property type="entry name" value="RPE"/>
    <property type="match status" value="1"/>
</dbReference>
<evidence type="ECO:0000256" key="8">
    <source>
        <dbReference type="ARBA" id="ARBA00022723"/>
    </source>
</evidence>
<dbReference type="GO" id="GO:0004750">
    <property type="term" value="F:D-ribulose-phosphate 3-epimerase activity"/>
    <property type="evidence" value="ECO:0007669"/>
    <property type="project" value="UniProtKB-UniRule"/>
</dbReference>
<feature type="binding site" evidence="10 13">
    <location>
        <position position="69"/>
    </location>
    <ligand>
        <name>a divalent metal cation</name>
        <dbReference type="ChEBI" id="CHEBI:60240"/>
    </ligand>
</feature>
<dbReference type="Pfam" id="PF00834">
    <property type="entry name" value="Ribul_P_3_epim"/>
    <property type="match status" value="1"/>
</dbReference>
<protein>
    <recommendedName>
        <fullName evidence="7 10">Ribulose-phosphate 3-epimerase</fullName>
        <ecNumber evidence="7 10">5.1.3.1</ecNumber>
    </recommendedName>
</protein>
<dbReference type="NCBIfam" id="TIGR01163">
    <property type="entry name" value="rpe"/>
    <property type="match status" value="1"/>
</dbReference>
<comment type="cofactor">
    <cofactor evidence="5">
        <name>Fe(2+)</name>
        <dbReference type="ChEBI" id="CHEBI:29033"/>
    </cofactor>
</comment>
<feature type="binding site" evidence="10 14">
    <location>
        <position position="69"/>
    </location>
    <ligand>
        <name>substrate</name>
    </ligand>
</feature>
<feature type="binding site" evidence="10 13">
    <location>
        <position position="178"/>
    </location>
    <ligand>
        <name>a divalent metal cation</name>
        <dbReference type="ChEBI" id="CHEBI:60240"/>
    </ligand>
</feature>
<keyword evidence="9 10" id="KW-0413">Isomerase</keyword>
<dbReference type="FunFam" id="3.20.20.70:FF:000004">
    <property type="entry name" value="Ribulose-phosphate 3-epimerase"/>
    <property type="match status" value="1"/>
</dbReference>
<dbReference type="InterPro" id="IPR013785">
    <property type="entry name" value="Aldolase_TIM"/>
</dbReference>
<dbReference type="PANTHER" id="PTHR11749">
    <property type="entry name" value="RIBULOSE-5-PHOSPHATE-3-EPIMERASE"/>
    <property type="match status" value="1"/>
</dbReference>
<keyword evidence="13" id="KW-0170">Cobalt</keyword>
<feature type="binding site" evidence="10 14">
    <location>
        <position position="10"/>
    </location>
    <ligand>
        <name>substrate</name>
    </ligand>
</feature>
<comment type="catalytic activity">
    <reaction evidence="1 10 11">
        <text>D-ribulose 5-phosphate = D-xylulose 5-phosphate</text>
        <dbReference type="Rhea" id="RHEA:13677"/>
        <dbReference type="ChEBI" id="CHEBI:57737"/>
        <dbReference type="ChEBI" id="CHEBI:58121"/>
        <dbReference type="EC" id="5.1.3.1"/>
    </reaction>
</comment>
<reference evidence="15 16" key="1">
    <citation type="submission" date="2016-06" db="EMBL/GenBank/DDBJ databases">
        <title>Three novel species with peptidoglycan cell walls form the new genus Lacunisphaera gen. nov. in the family Opitutaceae of the verrucomicrobial subdivision 4.</title>
        <authorList>
            <person name="Rast P."/>
            <person name="Gloeckner I."/>
            <person name="Jogler M."/>
            <person name="Boedeker C."/>
            <person name="Jeske O."/>
            <person name="Wiegand S."/>
            <person name="Reinhardt R."/>
            <person name="Schumann P."/>
            <person name="Rohde M."/>
            <person name="Spring S."/>
            <person name="Gloeckner F.O."/>
            <person name="Jogler C."/>
        </authorList>
    </citation>
    <scope>NUCLEOTIDE SEQUENCE [LARGE SCALE GENOMIC DNA]</scope>
    <source>
        <strain evidence="15 16">IG16b</strain>
    </source>
</reference>
<dbReference type="KEGG" id="obg:Verru16b_02487"/>
<evidence type="ECO:0000256" key="14">
    <source>
        <dbReference type="PIRSR" id="PIRSR001461-3"/>
    </source>
</evidence>
<comment type="cofactor">
    <cofactor evidence="3">
        <name>Co(2+)</name>
        <dbReference type="ChEBI" id="CHEBI:48828"/>
    </cofactor>
</comment>
<keyword evidence="13" id="KW-0862">Zinc</keyword>
<dbReference type="PIRSF" id="PIRSF001461">
    <property type="entry name" value="RPE"/>
    <property type="match status" value="1"/>
</dbReference>
<gene>
    <name evidence="10 15" type="primary">rpe</name>
    <name evidence="15" type="ORF">Verru16b_02487</name>
</gene>
<dbReference type="Proteomes" id="UP000095228">
    <property type="component" value="Chromosome"/>
</dbReference>
<dbReference type="GO" id="GO:0046872">
    <property type="term" value="F:metal ion binding"/>
    <property type="evidence" value="ECO:0007669"/>
    <property type="project" value="UniProtKB-UniRule"/>
</dbReference>
<dbReference type="GO" id="GO:0019323">
    <property type="term" value="P:pentose catabolic process"/>
    <property type="evidence" value="ECO:0007669"/>
    <property type="project" value="UniProtKB-UniRule"/>
</dbReference>
<dbReference type="PROSITE" id="PS01085">
    <property type="entry name" value="RIBUL_P_3_EPIMER_1"/>
    <property type="match status" value="1"/>
</dbReference>
<evidence type="ECO:0000256" key="5">
    <source>
        <dbReference type="ARBA" id="ARBA00001954"/>
    </source>
</evidence>
<evidence type="ECO:0000256" key="2">
    <source>
        <dbReference type="ARBA" id="ARBA00001936"/>
    </source>
</evidence>
<dbReference type="EMBL" id="CP016094">
    <property type="protein sequence ID" value="AOS45406.1"/>
    <property type="molecule type" value="Genomic_DNA"/>
</dbReference>
<accession>A0A1D8AX09</accession>
<dbReference type="AlphaFoldDB" id="A0A1D8AX09"/>
<evidence type="ECO:0000256" key="12">
    <source>
        <dbReference type="PIRSR" id="PIRSR001461-1"/>
    </source>
</evidence>
<organism evidence="15 16">
    <name type="scientific">Lacunisphaera limnophila</name>
    <dbReference type="NCBI Taxonomy" id="1838286"/>
    <lineage>
        <taxon>Bacteria</taxon>
        <taxon>Pseudomonadati</taxon>
        <taxon>Verrucomicrobiota</taxon>
        <taxon>Opitutia</taxon>
        <taxon>Opitutales</taxon>
        <taxon>Opitutaceae</taxon>
        <taxon>Lacunisphaera</taxon>
    </lineage>
</organism>
<evidence type="ECO:0000313" key="15">
    <source>
        <dbReference type="EMBL" id="AOS45406.1"/>
    </source>
</evidence>
<dbReference type="HAMAP" id="MF_02227">
    <property type="entry name" value="RPE"/>
    <property type="match status" value="1"/>
</dbReference>
<keyword evidence="8 10" id="KW-0479">Metal-binding</keyword>
<dbReference type="OrthoDB" id="1645589at2"/>
<dbReference type="GO" id="GO:0006098">
    <property type="term" value="P:pentose-phosphate shunt"/>
    <property type="evidence" value="ECO:0007669"/>
    <property type="project" value="UniProtKB-UniRule"/>
</dbReference>
<keyword evidence="10 11" id="KW-0119">Carbohydrate metabolism</keyword>
<evidence type="ECO:0000256" key="9">
    <source>
        <dbReference type="ARBA" id="ARBA00023235"/>
    </source>
</evidence>
<evidence type="ECO:0000256" key="10">
    <source>
        <dbReference type="HAMAP-Rule" id="MF_02227"/>
    </source>
</evidence>
<sequence>MPFSPILAPSLLAGDHAHLSISAHLAAEAGAPWLHLDIMDGHFVPNLTFGPEVLAALRRAGLKTFFDTHLMLAEPHKYVEAFAKAGANLISIHIEPAYDHRATLARIRELGCQCGIVLNPGTPASAIAPFVDLVDLVLVMTVQPGFGGQPFRADMLPKIREIDGWRQSRGLKFRLEVDGGIDLATAAQCRAAGTDTFVAGTSFFKAPDRAAYARAMAALA</sequence>
<evidence type="ECO:0000256" key="13">
    <source>
        <dbReference type="PIRSR" id="PIRSR001461-2"/>
    </source>
</evidence>
<name>A0A1D8AX09_9BACT</name>
<evidence type="ECO:0000256" key="6">
    <source>
        <dbReference type="ARBA" id="ARBA00009541"/>
    </source>
</evidence>
<evidence type="ECO:0000313" key="16">
    <source>
        <dbReference type="Proteomes" id="UP000095228"/>
    </source>
</evidence>
<evidence type="ECO:0000256" key="4">
    <source>
        <dbReference type="ARBA" id="ARBA00001947"/>
    </source>
</evidence>
<evidence type="ECO:0000256" key="7">
    <source>
        <dbReference type="ARBA" id="ARBA00013188"/>
    </source>
</evidence>
<dbReference type="InterPro" id="IPR011060">
    <property type="entry name" value="RibuloseP-bd_barrel"/>
</dbReference>
<dbReference type="SUPFAM" id="SSF51366">
    <property type="entry name" value="Ribulose-phoshate binding barrel"/>
    <property type="match status" value="1"/>
</dbReference>
<comment type="caution">
    <text evidence="10">Lacks conserved residue(s) required for the propagation of feature annotation.</text>
</comment>
<dbReference type="PATRIC" id="fig|1838286.3.peg.2498"/>
<dbReference type="EC" id="5.1.3.1" evidence="7 10"/>
<comment type="cofactor">
    <cofactor evidence="2">
        <name>Mn(2+)</name>
        <dbReference type="ChEBI" id="CHEBI:29035"/>
    </cofactor>
</comment>
<dbReference type="GO" id="GO:0005737">
    <property type="term" value="C:cytoplasm"/>
    <property type="evidence" value="ECO:0007669"/>
    <property type="project" value="UniProtKB-ARBA"/>
</dbReference>
<comment type="function">
    <text evidence="10">Catalyzes the reversible epimerization of D-ribulose 5-phosphate to D-xylulose 5-phosphate.</text>
</comment>
<dbReference type="InterPro" id="IPR026019">
    <property type="entry name" value="Ribul_P_3_epim"/>
</dbReference>
<dbReference type="NCBIfam" id="NF004076">
    <property type="entry name" value="PRK05581.1-4"/>
    <property type="match status" value="1"/>
</dbReference>
<evidence type="ECO:0000256" key="11">
    <source>
        <dbReference type="PIRNR" id="PIRNR001461"/>
    </source>
</evidence>
<comment type="cofactor">
    <cofactor evidence="4">
        <name>Zn(2+)</name>
        <dbReference type="ChEBI" id="CHEBI:29105"/>
    </cofactor>
</comment>
<feature type="binding site" evidence="10 13">
    <location>
        <position position="37"/>
    </location>
    <ligand>
        <name>a divalent metal cation</name>
        <dbReference type="ChEBI" id="CHEBI:60240"/>
    </ligand>
</feature>
<comment type="pathway">
    <text evidence="10">Carbohydrate degradation.</text>
</comment>
<feature type="active site" description="Proton donor" evidence="10 12">
    <location>
        <position position="178"/>
    </location>
</feature>
<keyword evidence="16" id="KW-1185">Reference proteome</keyword>
<feature type="binding site" evidence="14">
    <location>
        <position position="180"/>
    </location>
    <ligand>
        <name>substrate</name>
    </ligand>
</feature>